<dbReference type="FunCoup" id="A0A165HBQ2">
    <property type="interactions" value="224"/>
</dbReference>
<proteinExistence type="predicted"/>
<protein>
    <submittedName>
        <fullName evidence="3">LACT-domain-containing protein</fullName>
    </submittedName>
</protein>
<dbReference type="Pfam" id="PF02450">
    <property type="entry name" value="LCAT"/>
    <property type="match status" value="1"/>
</dbReference>
<dbReference type="Proteomes" id="UP000077266">
    <property type="component" value="Unassembled WGS sequence"/>
</dbReference>
<dbReference type="AlphaFoldDB" id="A0A165HBQ2"/>
<gene>
    <name evidence="3" type="ORF">EXIGLDRAFT_836936</name>
</gene>
<sequence>MTLVKRNRKASKERPPPSPSPASGTGTPTDEDELEDYIVRRFPYLFERLHKDSRRRWLASKRFLIPITALLTLLLVVVFLPFDPWIILEQAGVPHLPELELARFFAELGKMRAALPSMDQFSGVEGFVVGSQLAQEGYKATYPVVIVPGIISTGLESWSTKPEHRTYFRQKIWGGMSMVGHVLSDREKWMATLMLDPETGLDPRNGAKLRAVQGIDAASSFIQGYWIWSKVIENLAAINYDTNNLWLAAYDWRVSLWNLEERDGYFSKLKSTIESFKKLEGRKTVMVAHSMGSTVLKWVEAEGPKFGNGGPSWVNDHIESFVSVAGTHLGVPKAMTAFLSGEMKDTVEINPAGAYILDRFFSKKDRAKLFRSWAGSASMWLKGGSAIWGNVTHAPDDPDGCEHTGLSHGQFVSFRPHPDGAEAMEPGLGNMTVDEVSAWVLEHTPQAYQRMVASNYSYGIERDDERLKANDRDHTKWSNPLEIRLPNAPSMKLVCVYGHGKETERSYWYARGSYEYDEAGIADAPDATCAVDSECTSSRPPLDMPLARRSWIDVGISDERPETPIKIRNGVKFGEGDGTVSLLSLGAMCAEGWRRPRWNPGGIKVVSYELPHQPNYNLRGGAQTADHVDVLGSTPLNELILKVAAGHAEEIQDRFVSSVREYAKRMQWDV</sequence>
<keyword evidence="2" id="KW-0472">Membrane</keyword>
<feature type="transmembrane region" description="Helical" evidence="2">
    <location>
        <begin position="63"/>
        <end position="82"/>
    </location>
</feature>
<reference evidence="3 4" key="1">
    <citation type="journal article" date="2016" name="Mol. Biol. Evol.">
        <title>Comparative Genomics of Early-Diverging Mushroom-Forming Fungi Provides Insights into the Origins of Lignocellulose Decay Capabilities.</title>
        <authorList>
            <person name="Nagy L.G."/>
            <person name="Riley R."/>
            <person name="Tritt A."/>
            <person name="Adam C."/>
            <person name="Daum C."/>
            <person name="Floudas D."/>
            <person name="Sun H."/>
            <person name="Yadav J.S."/>
            <person name="Pangilinan J."/>
            <person name="Larsson K.H."/>
            <person name="Matsuura K."/>
            <person name="Barry K."/>
            <person name="Labutti K."/>
            <person name="Kuo R."/>
            <person name="Ohm R.A."/>
            <person name="Bhattacharya S.S."/>
            <person name="Shirouzu T."/>
            <person name="Yoshinaga Y."/>
            <person name="Martin F.M."/>
            <person name="Grigoriev I.V."/>
            <person name="Hibbett D.S."/>
        </authorList>
    </citation>
    <scope>NUCLEOTIDE SEQUENCE [LARGE SCALE GENOMIC DNA]</scope>
    <source>
        <strain evidence="3 4">HHB12029</strain>
    </source>
</reference>
<dbReference type="STRING" id="1314781.A0A165HBQ2"/>
<dbReference type="EMBL" id="KV426022">
    <property type="protein sequence ID" value="KZV91730.1"/>
    <property type="molecule type" value="Genomic_DNA"/>
</dbReference>
<dbReference type="InParanoid" id="A0A165HBQ2"/>
<organism evidence="3 4">
    <name type="scientific">Exidia glandulosa HHB12029</name>
    <dbReference type="NCBI Taxonomy" id="1314781"/>
    <lineage>
        <taxon>Eukaryota</taxon>
        <taxon>Fungi</taxon>
        <taxon>Dikarya</taxon>
        <taxon>Basidiomycota</taxon>
        <taxon>Agaricomycotina</taxon>
        <taxon>Agaricomycetes</taxon>
        <taxon>Auriculariales</taxon>
        <taxon>Exidiaceae</taxon>
        <taxon>Exidia</taxon>
    </lineage>
</organism>
<dbReference type="OrthoDB" id="190846at2759"/>
<keyword evidence="2" id="KW-0812">Transmembrane</keyword>
<evidence type="ECO:0000256" key="2">
    <source>
        <dbReference type="SAM" id="Phobius"/>
    </source>
</evidence>
<evidence type="ECO:0000313" key="3">
    <source>
        <dbReference type="EMBL" id="KZV91730.1"/>
    </source>
</evidence>
<dbReference type="InterPro" id="IPR003386">
    <property type="entry name" value="LACT/PDAT_acylTrfase"/>
</dbReference>
<dbReference type="GO" id="GO:0008374">
    <property type="term" value="F:O-acyltransferase activity"/>
    <property type="evidence" value="ECO:0007669"/>
    <property type="project" value="InterPro"/>
</dbReference>
<evidence type="ECO:0000313" key="4">
    <source>
        <dbReference type="Proteomes" id="UP000077266"/>
    </source>
</evidence>
<keyword evidence="2" id="KW-1133">Transmembrane helix</keyword>
<dbReference type="SUPFAM" id="SSF53474">
    <property type="entry name" value="alpha/beta-Hydrolases"/>
    <property type="match status" value="1"/>
</dbReference>
<dbReference type="Gene3D" id="3.40.50.1820">
    <property type="entry name" value="alpha/beta hydrolase"/>
    <property type="match status" value="1"/>
</dbReference>
<accession>A0A165HBQ2</accession>
<evidence type="ECO:0000256" key="1">
    <source>
        <dbReference type="SAM" id="MobiDB-lite"/>
    </source>
</evidence>
<name>A0A165HBQ2_EXIGL</name>
<dbReference type="PANTHER" id="PTHR11440">
    <property type="entry name" value="LECITHIN-CHOLESTEROL ACYLTRANSFERASE-RELATED"/>
    <property type="match status" value="1"/>
</dbReference>
<feature type="region of interest" description="Disordered" evidence="1">
    <location>
        <begin position="1"/>
        <end position="31"/>
    </location>
</feature>
<keyword evidence="4" id="KW-1185">Reference proteome</keyword>
<dbReference type="InterPro" id="IPR029058">
    <property type="entry name" value="AB_hydrolase_fold"/>
</dbReference>
<dbReference type="GO" id="GO:0006629">
    <property type="term" value="P:lipid metabolic process"/>
    <property type="evidence" value="ECO:0007669"/>
    <property type="project" value="InterPro"/>
</dbReference>